<feature type="domain" description="Methyltransferase type 11" evidence="4">
    <location>
        <begin position="43"/>
        <end position="134"/>
    </location>
</feature>
<dbReference type="PANTHER" id="PTHR44942:SF4">
    <property type="entry name" value="METHYLTRANSFERASE TYPE 11 DOMAIN-CONTAINING PROTEIN"/>
    <property type="match status" value="1"/>
</dbReference>
<dbReference type="SUPFAM" id="SSF53335">
    <property type="entry name" value="S-adenosyl-L-methionine-dependent methyltransferases"/>
    <property type="match status" value="1"/>
</dbReference>
<comment type="similarity">
    <text evidence="1">Belongs to the methyltransferase superfamily.</text>
</comment>
<dbReference type="Pfam" id="PF08241">
    <property type="entry name" value="Methyltransf_11"/>
    <property type="match status" value="1"/>
</dbReference>
<dbReference type="InterPro" id="IPR051052">
    <property type="entry name" value="Diverse_substrate_MTase"/>
</dbReference>
<dbReference type="CDD" id="cd02440">
    <property type="entry name" value="AdoMet_MTases"/>
    <property type="match status" value="1"/>
</dbReference>
<keyword evidence="3" id="KW-0808">Transferase</keyword>
<dbReference type="RefSeq" id="WP_191798577.1">
    <property type="nucleotide sequence ID" value="NZ_JACSQL010000001.1"/>
</dbReference>
<dbReference type="GO" id="GO:0008168">
    <property type="term" value="F:methyltransferase activity"/>
    <property type="evidence" value="ECO:0007669"/>
    <property type="project" value="UniProtKB-KW"/>
</dbReference>
<keyword evidence="2 5" id="KW-0489">Methyltransferase</keyword>
<accession>A0ABR8SVI2</accession>
<gene>
    <name evidence="5" type="ORF">H9647_04920</name>
</gene>
<evidence type="ECO:0000256" key="3">
    <source>
        <dbReference type="ARBA" id="ARBA00022679"/>
    </source>
</evidence>
<dbReference type="InterPro" id="IPR029063">
    <property type="entry name" value="SAM-dependent_MTases_sf"/>
</dbReference>
<reference evidence="5 6" key="1">
    <citation type="submission" date="2020-08" db="EMBL/GenBank/DDBJ databases">
        <title>A Genomic Blueprint of the Chicken Gut Microbiome.</title>
        <authorList>
            <person name="Gilroy R."/>
            <person name="Ravi A."/>
            <person name="Getino M."/>
            <person name="Pursley I."/>
            <person name="Horton D.L."/>
            <person name="Alikhan N.-F."/>
            <person name="Baker D."/>
            <person name="Gharbi K."/>
            <person name="Hall N."/>
            <person name="Watson M."/>
            <person name="Adriaenssens E.M."/>
            <person name="Foster-Nyarko E."/>
            <person name="Jarju S."/>
            <person name="Secka A."/>
            <person name="Antonio M."/>
            <person name="Oren A."/>
            <person name="Chaudhuri R."/>
            <person name="La Ragione R.M."/>
            <person name="Hildebrand F."/>
            <person name="Pallen M.J."/>
        </authorList>
    </citation>
    <scope>NUCLEOTIDE SEQUENCE [LARGE SCALE GENOMIC DNA]</scope>
    <source>
        <strain evidence="5 6">Sa2BVA9</strain>
    </source>
</reference>
<evidence type="ECO:0000313" key="5">
    <source>
        <dbReference type="EMBL" id="MBD7967395.1"/>
    </source>
</evidence>
<name>A0ABR8SVI2_9BACL</name>
<protein>
    <submittedName>
        <fullName evidence="5">Class I SAM-dependent methyltransferase</fullName>
    </submittedName>
</protein>
<evidence type="ECO:0000259" key="4">
    <source>
        <dbReference type="Pfam" id="PF08241"/>
    </source>
</evidence>
<proteinExistence type="inferred from homology"/>
<dbReference type="Proteomes" id="UP000608071">
    <property type="component" value="Unassembled WGS sequence"/>
</dbReference>
<dbReference type="InterPro" id="IPR013216">
    <property type="entry name" value="Methyltransf_11"/>
</dbReference>
<dbReference type="EMBL" id="JACSQL010000001">
    <property type="protein sequence ID" value="MBD7967395.1"/>
    <property type="molecule type" value="Genomic_DNA"/>
</dbReference>
<dbReference type="GO" id="GO:0032259">
    <property type="term" value="P:methylation"/>
    <property type="evidence" value="ECO:0007669"/>
    <property type="project" value="UniProtKB-KW"/>
</dbReference>
<comment type="caution">
    <text evidence="5">The sequence shown here is derived from an EMBL/GenBank/DDBJ whole genome shotgun (WGS) entry which is preliminary data.</text>
</comment>
<dbReference type="Gene3D" id="3.40.50.150">
    <property type="entry name" value="Vaccinia Virus protein VP39"/>
    <property type="match status" value="1"/>
</dbReference>
<sequence length="251" mass="28789">MDSKERFSERVDTYVKYRPSYPVEAVDYLYDTVGISQKSILADIGAGTGIMSELLLARGSKVIAVEPNADMRQKAEKRLSNNPNFRTQPCSAEETGLDDQSVDAIICAQSFHWFNKQAAKIEFQRILKPKGKAILIWNSRLTEGSEFLTGYEQLLHEYGTDYEDVKHTNITTEQFDSFFKEGTLQLKEFANRQIFDYEGLKGRLLSSSYSPVPGHPKHEPMLHELQSLFDRTQKNNEVYFDYGTQVFWGEV</sequence>
<dbReference type="PANTHER" id="PTHR44942">
    <property type="entry name" value="METHYLTRANSF_11 DOMAIN-CONTAINING PROTEIN"/>
    <property type="match status" value="1"/>
</dbReference>
<evidence type="ECO:0000313" key="6">
    <source>
        <dbReference type="Proteomes" id="UP000608071"/>
    </source>
</evidence>
<keyword evidence="6" id="KW-1185">Reference proteome</keyword>
<evidence type="ECO:0000256" key="1">
    <source>
        <dbReference type="ARBA" id="ARBA00008361"/>
    </source>
</evidence>
<organism evidence="5 6">
    <name type="scientific">Paenibacillus gallinarum</name>
    <dbReference type="NCBI Taxonomy" id="2762232"/>
    <lineage>
        <taxon>Bacteria</taxon>
        <taxon>Bacillati</taxon>
        <taxon>Bacillota</taxon>
        <taxon>Bacilli</taxon>
        <taxon>Bacillales</taxon>
        <taxon>Paenibacillaceae</taxon>
        <taxon>Paenibacillus</taxon>
    </lineage>
</organism>
<evidence type="ECO:0000256" key="2">
    <source>
        <dbReference type="ARBA" id="ARBA00022603"/>
    </source>
</evidence>